<evidence type="ECO:0000313" key="2">
    <source>
        <dbReference type="EMBL" id="CDM56924.1"/>
    </source>
</evidence>
<gene>
    <name evidence="2" type="ORF">LPU83_1250</name>
</gene>
<dbReference type="HOGENOM" id="CLU_1271445_0_0_5"/>
<dbReference type="eggNOG" id="COG5323">
    <property type="taxonomic scope" value="Bacteria"/>
</dbReference>
<protein>
    <submittedName>
        <fullName evidence="2">Large terminase</fullName>
    </submittedName>
</protein>
<sequence>MTSSWFMLLKLAHADRRGPIRKTHAAAPRRPLRRHAGRASEAGRRADRGSRRRALAARVDRGRHDPLHWRTQACRRCRRSAGGGRRNPAAASSWQEWRRRRAGLWCLPIVRCRGQARPAGQARWCGLTGAFRPTAWSPRSTRAATWSPRCGRASTRGCRSRPRATRGEYLRAEPVAALHEQGRVAHAGRSPDRLDALVWTLTALTLEGNGGPRVRGI</sequence>
<evidence type="ECO:0000256" key="1">
    <source>
        <dbReference type="SAM" id="MobiDB-lite"/>
    </source>
</evidence>
<reference evidence="2" key="1">
    <citation type="submission" date="2013-11" db="EMBL/GenBank/DDBJ databases">
        <title>Draft genome sequence of the broad-host-range Rhizobium sp. LPU83 strain, a member of the low-genetic diversity Oregon-like Rhizobium sp. group.</title>
        <authorList>
            <person name="Wibberg D."/>
            <person name="Puehler A."/>
            <person name="Schlueter A."/>
        </authorList>
    </citation>
    <scope>NUCLEOTIDE SEQUENCE [LARGE SCALE GENOMIC DNA]</scope>
    <source>
        <strain evidence="2">LPU83</strain>
    </source>
</reference>
<evidence type="ECO:0000313" key="3">
    <source>
        <dbReference type="Proteomes" id="UP000019443"/>
    </source>
</evidence>
<dbReference type="KEGG" id="rhl:LPU83_1250"/>
<organism evidence="2 3">
    <name type="scientific">Rhizobium favelukesii</name>
    <dbReference type="NCBI Taxonomy" id="348824"/>
    <lineage>
        <taxon>Bacteria</taxon>
        <taxon>Pseudomonadati</taxon>
        <taxon>Pseudomonadota</taxon>
        <taxon>Alphaproteobacteria</taxon>
        <taxon>Hyphomicrobiales</taxon>
        <taxon>Rhizobiaceae</taxon>
        <taxon>Rhizobium/Agrobacterium group</taxon>
        <taxon>Rhizobium</taxon>
    </lineage>
</organism>
<accession>W6R7Q0</accession>
<name>W6R7Q0_9HYPH</name>
<dbReference type="EMBL" id="HG916852">
    <property type="protein sequence ID" value="CDM56924.1"/>
    <property type="molecule type" value="Genomic_DNA"/>
</dbReference>
<feature type="region of interest" description="Disordered" evidence="1">
    <location>
        <begin position="19"/>
        <end position="58"/>
    </location>
</feature>
<dbReference type="Proteomes" id="UP000019443">
    <property type="component" value="Chromosome"/>
</dbReference>
<keyword evidence="3" id="KW-1185">Reference proteome</keyword>
<dbReference type="AlphaFoldDB" id="W6R7Q0"/>
<proteinExistence type="predicted"/>